<name>A0A1A8IWH5_NOTKU</name>
<proteinExistence type="predicted"/>
<feature type="non-terminal residue" evidence="1">
    <location>
        <position position="87"/>
    </location>
</feature>
<reference evidence="1" key="2">
    <citation type="submission" date="2016-06" db="EMBL/GenBank/DDBJ databases">
        <title>The genome of a short-lived fish provides insights into sex chromosome evolution and the genetic control of aging.</title>
        <authorList>
            <person name="Reichwald K."/>
            <person name="Felder M."/>
            <person name="Petzold A."/>
            <person name="Koch P."/>
            <person name="Groth M."/>
            <person name="Platzer M."/>
        </authorList>
    </citation>
    <scope>NUCLEOTIDE SEQUENCE</scope>
    <source>
        <tissue evidence="1">Brain</tissue>
    </source>
</reference>
<reference evidence="1" key="1">
    <citation type="submission" date="2016-05" db="EMBL/GenBank/DDBJ databases">
        <authorList>
            <person name="Lavstsen T."/>
            <person name="Jespersen J.S."/>
        </authorList>
    </citation>
    <scope>NUCLEOTIDE SEQUENCE</scope>
    <source>
        <tissue evidence="1">Brain</tissue>
    </source>
</reference>
<organism evidence="1">
    <name type="scientific">Nothobranchius kuhntae</name>
    <name type="common">Beira killifish</name>
    <dbReference type="NCBI Taxonomy" id="321403"/>
    <lineage>
        <taxon>Eukaryota</taxon>
        <taxon>Metazoa</taxon>
        <taxon>Chordata</taxon>
        <taxon>Craniata</taxon>
        <taxon>Vertebrata</taxon>
        <taxon>Euteleostomi</taxon>
        <taxon>Actinopterygii</taxon>
        <taxon>Neopterygii</taxon>
        <taxon>Teleostei</taxon>
        <taxon>Neoteleostei</taxon>
        <taxon>Acanthomorphata</taxon>
        <taxon>Ovalentaria</taxon>
        <taxon>Atherinomorphae</taxon>
        <taxon>Cyprinodontiformes</taxon>
        <taxon>Nothobranchiidae</taxon>
        <taxon>Nothobranchius</taxon>
    </lineage>
</organism>
<evidence type="ECO:0000313" key="1">
    <source>
        <dbReference type="EMBL" id="SBR00848.1"/>
    </source>
</evidence>
<gene>
    <name evidence="1" type="primary">Nfu_g_1_016970</name>
</gene>
<dbReference type="AlphaFoldDB" id="A0A1A8IWH5"/>
<feature type="non-terminal residue" evidence="1">
    <location>
        <position position="1"/>
    </location>
</feature>
<accession>A0A1A8IWH5</accession>
<sequence length="87" mass="9878">HTLISIATTGETVTMVTRFVKSNCWNLGHKWVSSPSLLLNTLVFMGYIYIQGSSKVLEPSSRNRIQFSSVIKRQIRTRVVSRCHRPG</sequence>
<dbReference type="EMBL" id="HAED01014403">
    <property type="protein sequence ID" value="SBR00848.1"/>
    <property type="molecule type" value="Transcribed_RNA"/>
</dbReference>
<protein>
    <submittedName>
        <fullName evidence="1">Uncharacterized protein</fullName>
    </submittedName>
</protein>